<evidence type="ECO:0008006" key="4">
    <source>
        <dbReference type="Google" id="ProtNLM"/>
    </source>
</evidence>
<evidence type="ECO:0000313" key="3">
    <source>
        <dbReference type="Proteomes" id="UP000288758"/>
    </source>
</evidence>
<dbReference type="Proteomes" id="UP000288758">
    <property type="component" value="Chromosome"/>
</dbReference>
<gene>
    <name evidence="2" type="ORF">EJ065_1969</name>
</gene>
<dbReference type="EMBL" id="CP034669">
    <property type="protein sequence ID" value="QAT83555.1"/>
    <property type="molecule type" value="Genomic_DNA"/>
</dbReference>
<proteinExistence type="predicted"/>
<evidence type="ECO:0000256" key="1">
    <source>
        <dbReference type="SAM" id="MobiDB-lite"/>
    </source>
</evidence>
<evidence type="ECO:0000313" key="2">
    <source>
        <dbReference type="EMBL" id="QAT83555.1"/>
    </source>
</evidence>
<reference evidence="2 3" key="1">
    <citation type="submission" date="2018-12" db="EMBL/GenBank/DDBJ databases">
        <title>Complete Genome Sequence of the Corallopyronin A producing Myxobacterium Corallococcus coralloides B035.</title>
        <authorList>
            <person name="Bouhired S.M."/>
            <person name="Rupp O."/>
            <person name="Blom J."/>
            <person name="Schaeberle T.F."/>
            <person name="Kehraus S."/>
            <person name="Schiefer A."/>
            <person name="Pfarr K."/>
            <person name="Goesmann A."/>
            <person name="Hoerauf A."/>
            <person name="Koenig G.M."/>
        </authorList>
    </citation>
    <scope>NUCLEOTIDE SEQUENCE [LARGE SCALE GENOMIC DNA]</scope>
    <source>
        <strain evidence="2 3">B035</strain>
    </source>
</reference>
<feature type="compositionally biased region" description="Low complexity" evidence="1">
    <location>
        <begin position="103"/>
        <end position="112"/>
    </location>
</feature>
<dbReference type="Gene3D" id="3.40.30.10">
    <property type="entry name" value="Glutaredoxin"/>
    <property type="match status" value="1"/>
</dbReference>
<feature type="region of interest" description="Disordered" evidence="1">
    <location>
        <begin position="98"/>
        <end position="133"/>
    </location>
</feature>
<name>A0A410RNX7_CORCK</name>
<protein>
    <recommendedName>
        <fullName evidence="4">(2Fe-2S) ferredoxin domain-containing protein</fullName>
    </recommendedName>
</protein>
<sequence>MQNGDTGGKGREVDVLVCRKCLGKSARSGGQDLPRWLQGELAERGLAGQVRVTPTGCMNQCPRRQVTVLVSDTDDPEGRLLLVDPRLQRDLLLKFVERRARPDAPAATPGDGDAPGRGQEHLGDEPVHEERGQ</sequence>
<feature type="compositionally biased region" description="Basic and acidic residues" evidence="1">
    <location>
        <begin position="118"/>
        <end position="133"/>
    </location>
</feature>
<dbReference type="AlphaFoldDB" id="A0A410RNX7"/>
<accession>A0A410RNX7</accession>
<organism evidence="2 3">
    <name type="scientific">Corallococcus coralloides</name>
    <name type="common">Myxococcus coralloides</name>
    <dbReference type="NCBI Taxonomy" id="184914"/>
    <lineage>
        <taxon>Bacteria</taxon>
        <taxon>Pseudomonadati</taxon>
        <taxon>Myxococcota</taxon>
        <taxon>Myxococcia</taxon>
        <taxon>Myxococcales</taxon>
        <taxon>Cystobacterineae</taxon>
        <taxon>Myxococcaceae</taxon>
        <taxon>Corallococcus</taxon>
    </lineage>
</organism>